<evidence type="ECO:0000256" key="2">
    <source>
        <dbReference type="ARBA" id="ARBA00023186"/>
    </source>
</evidence>
<comment type="subcellular location">
    <subcellularLocation>
        <location evidence="3">Cytoplasm</location>
    </subcellularLocation>
</comment>
<dbReference type="Gene3D" id="2.30.22.10">
    <property type="entry name" value="Head domain of nucleotide exchange factor GrpE"/>
    <property type="match status" value="1"/>
</dbReference>
<dbReference type="InterPro" id="IPR013805">
    <property type="entry name" value="GrpE_CC"/>
</dbReference>
<dbReference type="EMBL" id="CP026309">
    <property type="protein sequence ID" value="AUV81890.1"/>
    <property type="molecule type" value="Genomic_DNA"/>
</dbReference>
<dbReference type="Pfam" id="PF01025">
    <property type="entry name" value="GrpE"/>
    <property type="match status" value="1"/>
</dbReference>
<sequence>MSDDADIDADVDAEHAAENVESGPAVNGESVPPETDGATEATGDATAGETEASTETGLAGEVAEVDDELAEEVAELEARVAELEDALDDARSKLTRKQADFQNYKKRMKKKQEQVTARATEDLVERLVPVRDNLVRALDQEEGADIRPGVESTLAELDRVLDAENVTAIEPQPGDEVDPHRHEVMLRVDSEQPEGTVVDLYQPGYEMAEKVIRPAQVTVSAGEGDAE</sequence>
<dbReference type="GO" id="GO:0005737">
    <property type="term" value="C:cytoplasm"/>
    <property type="evidence" value="ECO:0007669"/>
    <property type="project" value="UniProtKB-SubCell"/>
</dbReference>
<dbReference type="GO" id="GO:0000774">
    <property type="term" value="F:adenyl-nucleotide exchange factor activity"/>
    <property type="evidence" value="ECO:0007669"/>
    <property type="project" value="InterPro"/>
</dbReference>
<name>A0A2I8VIZ9_9EURY</name>
<keyword evidence="3 4" id="KW-0346">Stress response</keyword>
<feature type="region of interest" description="Disordered" evidence="7">
    <location>
        <begin position="1"/>
        <end position="61"/>
    </location>
</feature>
<protein>
    <recommendedName>
        <fullName evidence="3 4">Protein GrpE</fullName>
    </recommendedName>
    <alternativeName>
        <fullName evidence="3">HSP-70 cofactor</fullName>
    </alternativeName>
</protein>
<dbReference type="PANTHER" id="PTHR21237">
    <property type="entry name" value="GRPE PROTEIN"/>
    <property type="match status" value="1"/>
</dbReference>
<evidence type="ECO:0000256" key="4">
    <source>
        <dbReference type="RuleBase" id="RU000639"/>
    </source>
</evidence>
<dbReference type="PRINTS" id="PR00773">
    <property type="entry name" value="GRPEPROTEIN"/>
</dbReference>
<dbReference type="HAMAP" id="MF_01151">
    <property type="entry name" value="GrpE"/>
    <property type="match status" value="1"/>
</dbReference>
<dbReference type="SUPFAM" id="SSF58014">
    <property type="entry name" value="Coiled-coil domain of nucleotide exchange factor GrpE"/>
    <property type="match status" value="1"/>
</dbReference>
<dbReference type="InterPro" id="IPR000740">
    <property type="entry name" value="GrpE"/>
</dbReference>
<feature type="compositionally biased region" description="Acidic residues" evidence="7">
    <location>
        <begin position="1"/>
        <end position="11"/>
    </location>
</feature>
<evidence type="ECO:0000256" key="5">
    <source>
        <dbReference type="RuleBase" id="RU004478"/>
    </source>
</evidence>
<dbReference type="GO" id="GO:0051087">
    <property type="term" value="F:protein-folding chaperone binding"/>
    <property type="evidence" value="ECO:0007669"/>
    <property type="project" value="InterPro"/>
</dbReference>
<dbReference type="RefSeq" id="WP_103425579.1">
    <property type="nucleotide sequence ID" value="NZ_CP026309.1"/>
</dbReference>
<dbReference type="Proteomes" id="UP000236584">
    <property type="component" value="Chromosome"/>
</dbReference>
<keyword evidence="9" id="KW-1185">Reference proteome</keyword>
<evidence type="ECO:0000313" key="9">
    <source>
        <dbReference type="Proteomes" id="UP000236584"/>
    </source>
</evidence>
<dbReference type="CDD" id="cd00446">
    <property type="entry name" value="GrpE"/>
    <property type="match status" value="1"/>
</dbReference>
<dbReference type="OrthoDB" id="372230at2157"/>
<gene>
    <name evidence="3 8" type="primary">grpE</name>
    <name evidence="8" type="ORF">C2R22_09715</name>
</gene>
<feature type="compositionally biased region" description="Low complexity" evidence="7">
    <location>
        <begin position="34"/>
        <end position="61"/>
    </location>
</feature>
<dbReference type="KEGG" id="srub:C2R22_09715"/>
<dbReference type="PANTHER" id="PTHR21237:SF23">
    <property type="entry name" value="GRPE PROTEIN HOMOLOG, MITOCHONDRIAL"/>
    <property type="match status" value="1"/>
</dbReference>
<feature type="coiled-coil region" evidence="6">
    <location>
        <begin position="66"/>
        <end position="114"/>
    </location>
</feature>
<accession>A0A2I8VIZ9</accession>
<evidence type="ECO:0000256" key="1">
    <source>
        <dbReference type="ARBA" id="ARBA00009054"/>
    </source>
</evidence>
<dbReference type="AlphaFoldDB" id="A0A2I8VIZ9"/>
<keyword evidence="6" id="KW-0175">Coiled coil</keyword>
<evidence type="ECO:0000313" key="8">
    <source>
        <dbReference type="EMBL" id="AUV81890.1"/>
    </source>
</evidence>
<evidence type="ECO:0000256" key="7">
    <source>
        <dbReference type="SAM" id="MobiDB-lite"/>
    </source>
</evidence>
<comment type="function">
    <text evidence="3 4">Participates actively in the response to hyperosmotic and heat shock by preventing the aggregation of stress-denatured proteins, in association with DnaK and GrpE. It is the nucleotide exchange factor for DnaK and may function as a thermosensor. Unfolded proteins bind initially to DnaJ; upon interaction with the DnaJ-bound protein, DnaK hydrolyzes its bound ATP, resulting in the formation of a stable complex. GrpE releases ADP from DnaK; ATP binding to DnaK triggers the release of the substrate protein, thus completing the reaction cycle. Several rounds of ATP-dependent interactions between DnaJ, DnaK and GrpE are required for fully efficient folding.</text>
</comment>
<dbReference type="GO" id="GO:0006457">
    <property type="term" value="P:protein folding"/>
    <property type="evidence" value="ECO:0007669"/>
    <property type="project" value="InterPro"/>
</dbReference>
<dbReference type="GO" id="GO:0042803">
    <property type="term" value="F:protein homodimerization activity"/>
    <property type="evidence" value="ECO:0007669"/>
    <property type="project" value="InterPro"/>
</dbReference>
<dbReference type="InterPro" id="IPR009012">
    <property type="entry name" value="GrpE_head"/>
</dbReference>
<dbReference type="GO" id="GO:0051082">
    <property type="term" value="F:unfolded protein binding"/>
    <property type="evidence" value="ECO:0007669"/>
    <property type="project" value="TreeGrafter"/>
</dbReference>
<dbReference type="PROSITE" id="PS01071">
    <property type="entry name" value="GRPE"/>
    <property type="match status" value="1"/>
</dbReference>
<dbReference type="SUPFAM" id="SSF51064">
    <property type="entry name" value="Head domain of nucleotide exchange factor GrpE"/>
    <property type="match status" value="1"/>
</dbReference>
<reference evidence="8 9" key="1">
    <citation type="submission" date="2018-01" db="EMBL/GenBank/DDBJ databases">
        <title>Complete genome sequence of Salinigranum rubrum GX10T, an extremely halophilic archaeon isolated from a marine solar saltern.</title>
        <authorList>
            <person name="Han S."/>
        </authorList>
    </citation>
    <scope>NUCLEOTIDE SEQUENCE [LARGE SCALE GENOMIC DNA]</scope>
    <source>
        <strain evidence="8 9">GX10</strain>
    </source>
</reference>
<proteinExistence type="inferred from homology"/>
<keyword evidence="3" id="KW-0963">Cytoplasm</keyword>
<keyword evidence="2 3" id="KW-0143">Chaperone</keyword>
<dbReference type="Gene3D" id="3.90.20.20">
    <property type="match status" value="1"/>
</dbReference>
<dbReference type="GeneID" id="35592368"/>
<evidence type="ECO:0000256" key="3">
    <source>
        <dbReference type="HAMAP-Rule" id="MF_01151"/>
    </source>
</evidence>
<organism evidence="8 9">
    <name type="scientific">Salinigranum rubrum</name>
    <dbReference type="NCBI Taxonomy" id="755307"/>
    <lineage>
        <taxon>Archaea</taxon>
        <taxon>Methanobacteriati</taxon>
        <taxon>Methanobacteriota</taxon>
        <taxon>Stenosarchaea group</taxon>
        <taxon>Halobacteria</taxon>
        <taxon>Halobacteriales</taxon>
        <taxon>Haloferacaceae</taxon>
        <taxon>Salinigranum</taxon>
    </lineage>
</organism>
<comment type="similarity">
    <text evidence="1 3 5">Belongs to the GrpE family.</text>
</comment>
<evidence type="ECO:0000256" key="6">
    <source>
        <dbReference type="SAM" id="Coils"/>
    </source>
</evidence>
<comment type="subunit">
    <text evidence="3">Homodimer.</text>
</comment>